<evidence type="ECO:0000256" key="2">
    <source>
        <dbReference type="SAM" id="Phobius"/>
    </source>
</evidence>
<protein>
    <recommendedName>
        <fullName evidence="5">Chromosome partitioning protein ParA</fullName>
    </recommendedName>
</protein>
<dbReference type="EMBL" id="JAHESD010000088">
    <property type="protein sequence ID" value="MBT1706175.1"/>
    <property type="molecule type" value="Genomic_DNA"/>
</dbReference>
<keyword evidence="2" id="KW-0472">Membrane</keyword>
<reference evidence="3 4" key="1">
    <citation type="submission" date="2021-05" db="EMBL/GenBank/DDBJ databases">
        <title>A Polyphasic approach of four new species of the genus Ohtaekwangia: Ohtaekwangia histidinii sp. nov., Ohtaekwangia cretensis sp. nov., Ohtaekwangia indiensis sp. nov., Ohtaekwangia reichenbachii sp. nov. from diverse environment.</title>
        <authorList>
            <person name="Octaviana S."/>
        </authorList>
    </citation>
    <scope>NUCLEOTIDE SEQUENCE [LARGE SCALE GENOMIC DNA]</scope>
    <source>
        <strain evidence="3 4">PWU20</strain>
    </source>
</reference>
<keyword evidence="2" id="KW-1133">Transmembrane helix</keyword>
<comment type="caution">
    <text evidence="3">The sequence shown here is derived from an EMBL/GenBank/DDBJ whole genome shotgun (WGS) entry which is preliminary data.</text>
</comment>
<evidence type="ECO:0000313" key="4">
    <source>
        <dbReference type="Proteomes" id="UP000772618"/>
    </source>
</evidence>
<name>A0ABS5VZ98_9BACT</name>
<keyword evidence="1" id="KW-0175">Coiled coil</keyword>
<keyword evidence="2" id="KW-0812">Transmembrane</keyword>
<organism evidence="3 4">
    <name type="scientific">Chryseosolibacter indicus</name>
    <dbReference type="NCBI Taxonomy" id="2782351"/>
    <lineage>
        <taxon>Bacteria</taxon>
        <taxon>Pseudomonadati</taxon>
        <taxon>Bacteroidota</taxon>
        <taxon>Cytophagia</taxon>
        <taxon>Cytophagales</taxon>
        <taxon>Chryseotaleaceae</taxon>
        <taxon>Chryseosolibacter</taxon>
    </lineage>
</organism>
<evidence type="ECO:0008006" key="5">
    <source>
        <dbReference type="Google" id="ProtNLM"/>
    </source>
</evidence>
<sequence>MSNSKTETKLNVAAIVAVLLFVTMFVYVTIVMGFNDRLKSELMREKLKSELLLSEKLAEQKKNVQLTENVSDVSAENKITKNSLAQILKLLSAKEDELKREKLSDKNQIMQKQKSIIKSLEEKITNDSLNGALTISNMSSYSGLLESMLIQKNHENEQYLNTIKRLSSLRMEDVEIVSSKKNQRQTIRAARAKIVEVRLAVSTLAKNISFKIIDPSGAELPVNNKNSHIEILNDNPSSKSFIVSNEAELKSLEELQILHIKYFPSQKLAAGTYRIVLLNDLGIIGNLNLRLQ</sequence>
<evidence type="ECO:0000313" key="3">
    <source>
        <dbReference type="EMBL" id="MBT1706175.1"/>
    </source>
</evidence>
<dbReference type="RefSeq" id="WP_254157246.1">
    <property type="nucleotide sequence ID" value="NZ_JAHESD010000088.1"/>
</dbReference>
<gene>
    <name evidence="3" type="ORF">KK060_22995</name>
</gene>
<evidence type="ECO:0000256" key="1">
    <source>
        <dbReference type="SAM" id="Coils"/>
    </source>
</evidence>
<feature type="coiled-coil region" evidence="1">
    <location>
        <begin position="81"/>
        <end position="123"/>
    </location>
</feature>
<keyword evidence="4" id="KW-1185">Reference proteome</keyword>
<dbReference type="Proteomes" id="UP000772618">
    <property type="component" value="Unassembled WGS sequence"/>
</dbReference>
<accession>A0ABS5VZ98</accession>
<feature type="transmembrane region" description="Helical" evidence="2">
    <location>
        <begin position="12"/>
        <end position="34"/>
    </location>
</feature>
<proteinExistence type="predicted"/>